<gene>
    <name evidence="1" type="ORF">S01H4_54554</name>
</gene>
<evidence type="ECO:0000313" key="1">
    <source>
        <dbReference type="EMBL" id="GAH14033.1"/>
    </source>
</evidence>
<proteinExistence type="predicted"/>
<feature type="non-terminal residue" evidence="1">
    <location>
        <position position="1"/>
    </location>
</feature>
<reference evidence="1" key="1">
    <citation type="journal article" date="2014" name="Front. Microbiol.">
        <title>High frequency of phylogenetically diverse reductive dehalogenase-homologous genes in deep subseafloor sedimentary metagenomes.</title>
        <authorList>
            <person name="Kawai M."/>
            <person name="Futagami T."/>
            <person name="Toyoda A."/>
            <person name="Takaki Y."/>
            <person name="Nishi S."/>
            <person name="Hori S."/>
            <person name="Arai W."/>
            <person name="Tsubouchi T."/>
            <person name="Morono Y."/>
            <person name="Uchiyama I."/>
            <person name="Ito T."/>
            <person name="Fujiyama A."/>
            <person name="Inagaki F."/>
            <person name="Takami H."/>
        </authorList>
    </citation>
    <scope>NUCLEOTIDE SEQUENCE</scope>
    <source>
        <strain evidence="1">Expedition CK06-06</strain>
    </source>
</reference>
<sequence length="32" mass="3762">ENQMLIRFDLNKKAKFRVVEMPGPNLGIDFLK</sequence>
<protein>
    <submittedName>
        <fullName evidence="1">Uncharacterized protein</fullName>
    </submittedName>
</protein>
<dbReference type="EMBL" id="BART01031405">
    <property type="protein sequence ID" value="GAH14033.1"/>
    <property type="molecule type" value="Genomic_DNA"/>
</dbReference>
<comment type="caution">
    <text evidence="1">The sequence shown here is derived from an EMBL/GenBank/DDBJ whole genome shotgun (WGS) entry which is preliminary data.</text>
</comment>
<name>X1EZQ0_9ZZZZ</name>
<organism evidence="1">
    <name type="scientific">marine sediment metagenome</name>
    <dbReference type="NCBI Taxonomy" id="412755"/>
    <lineage>
        <taxon>unclassified sequences</taxon>
        <taxon>metagenomes</taxon>
        <taxon>ecological metagenomes</taxon>
    </lineage>
</organism>
<accession>X1EZQ0</accession>
<dbReference type="AlphaFoldDB" id="X1EZQ0"/>